<sequence length="258" mass="29623">MSSVSSNNIADLEKLMESYISRMANNIGPSPMQAIQNHPYPNEIQQHNEIEQKVVLEFRKMAYLMAYLLRAYSQETALTLPEARAKVEMLRAHEQILPDFPVLLQQQAKVSLQQAIASSEFSLQHNLYSIQIADAYVDQISAYAQENNDLASMEWYAKHAGMYLPRPLAMLNTLFSVRMKIEDLPLEMNERVVRLQEMGFHVTRKVDNWAPGGNVLQLEPAVDDESPMYEYLYIDDEQPSLDWVPNGIMEIRTASRLI</sequence>
<protein>
    <submittedName>
        <fullName evidence="1">Uncharacterized protein</fullName>
    </submittedName>
</protein>
<reference evidence="1 2" key="1">
    <citation type="journal article" date="2013" name="Proc. Natl. Acad. Sci. U.S.A.">
        <title>Fine-scale variation in meiotic recombination in Mimulus inferred from population shotgun sequencing.</title>
        <authorList>
            <person name="Hellsten U."/>
            <person name="Wright K.M."/>
            <person name="Jenkins J."/>
            <person name="Shu S."/>
            <person name="Yuan Y."/>
            <person name="Wessler S.R."/>
            <person name="Schmutz J."/>
            <person name="Willis J.H."/>
            <person name="Rokhsar D.S."/>
        </authorList>
    </citation>
    <scope>NUCLEOTIDE SEQUENCE [LARGE SCALE GENOMIC DNA]</scope>
    <source>
        <strain evidence="2">cv. DUN x IM62</strain>
    </source>
</reference>
<dbReference type="Proteomes" id="UP000030748">
    <property type="component" value="Unassembled WGS sequence"/>
</dbReference>
<evidence type="ECO:0000313" key="1">
    <source>
        <dbReference type="EMBL" id="EYU37435.1"/>
    </source>
</evidence>
<gene>
    <name evidence="1" type="ORF">MIMGU_mgv1a012222mg</name>
</gene>
<accession>A0A022REY7</accession>
<evidence type="ECO:0000313" key="2">
    <source>
        <dbReference type="Proteomes" id="UP000030748"/>
    </source>
</evidence>
<dbReference type="EMBL" id="KI630517">
    <property type="protein sequence ID" value="EYU37435.1"/>
    <property type="molecule type" value="Genomic_DNA"/>
</dbReference>
<dbReference type="PhylomeDB" id="A0A022REY7"/>
<name>A0A022REY7_ERYGU</name>
<keyword evidence="2" id="KW-1185">Reference proteome</keyword>
<dbReference type="AlphaFoldDB" id="A0A022REY7"/>
<dbReference type="KEGG" id="egt:105957873"/>
<proteinExistence type="predicted"/>
<organism evidence="1 2">
    <name type="scientific">Erythranthe guttata</name>
    <name type="common">Yellow monkey flower</name>
    <name type="synonym">Mimulus guttatus</name>
    <dbReference type="NCBI Taxonomy" id="4155"/>
    <lineage>
        <taxon>Eukaryota</taxon>
        <taxon>Viridiplantae</taxon>
        <taxon>Streptophyta</taxon>
        <taxon>Embryophyta</taxon>
        <taxon>Tracheophyta</taxon>
        <taxon>Spermatophyta</taxon>
        <taxon>Magnoliopsida</taxon>
        <taxon>eudicotyledons</taxon>
        <taxon>Gunneridae</taxon>
        <taxon>Pentapetalae</taxon>
        <taxon>asterids</taxon>
        <taxon>lamiids</taxon>
        <taxon>Lamiales</taxon>
        <taxon>Phrymaceae</taxon>
        <taxon>Erythranthe</taxon>
    </lineage>
</organism>